<dbReference type="InterPro" id="IPR011701">
    <property type="entry name" value="MFS"/>
</dbReference>
<keyword evidence="5 7" id="KW-1133">Transmembrane helix</keyword>
<organism evidence="9 10">
    <name type="scientific">Anoxybacter fermentans</name>
    <dbReference type="NCBI Taxonomy" id="1323375"/>
    <lineage>
        <taxon>Bacteria</taxon>
        <taxon>Bacillati</taxon>
        <taxon>Bacillota</taxon>
        <taxon>Clostridia</taxon>
        <taxon>Halanaerobiales</taxon>
        <taxon>Anoxybacter</taxon>
    </lineage>
</organism>
<keyword evidence="10" id="KW-1185">Reference proteome</keyword>
<reference evidence="9 10" key="1">
    <citation type="submission" date="2016-07" db="EMBL/GenBank/DDBJ databases">
        <title>Genome and transcriptome analysis of iron-reducing fermentative bacteria Anoxybacter fermentans.</title>
        <authorList>
            <person name="Zeng X."/>
            <person name="Shao Z."/>
        </authorList>
    </citation>
    <scope>NUCLEOTIDE SEQUENCE [LARGE SCALE GENOMIC DNA]</scope>
    <source>
        <strain evidence="9 10">DY22613</strain>
    </source>
</reference>
<feature type="transmembrane region" description="Helical" evidence="7">
    <location>
        <begin position="102"/>
        <end position="123"/>
    </location>
</feature>
<dbReference type="RefSeq" id="WP_127017781.1">
    <property type="nucleotide sequence ID" value="NZ_CP016379.1"/>
</dbReference>
<feature type="transmembrane region" description="Helical" evidence="7">
    <location>
        <begin position="241"/>
        <end position="262"/>
    </location>
</feature>
<feature type="transmembrane region" description="Helical" evidence="7">
    <location>
        <begin position="368"/>
        <end position="385"/>
    </location>
</feature>
<comment type="subcellular location">
    <subcellularLocation>
        <location evidence="1">Cell membrane</location>
        <topology evidence="1">Multi-pass membrane protein</topology>
    </subcellularLocation>
</comment>
<dbReference type="KEGG" id="aft:BBF96_14125"/>
<evidence type="ECO:0000313" key="10">
    <source>
        <dbReference type="Proteomes" id="UP000267250"/>
    </source>
</evidence>
<proteinExistence type="predicted"/>
<dbReference type="PROSITE" id="PS50850">
    <property type="entry name" value="MFS"/>
    <property type="match status" value="1"/>
</dbReference>
<evidence type="ECO:0000259" key="8">
    <source>
        <dbReference type="PROSITE" id="PS50850"/>
    </source>
</evidence>
<dbReference type="InterPro" id="IPR036259">
    <property type="entry name" value="MFS_trans_sf"/>
</dbReference>
<dbReference type="OrthoDB" id="65739at2"/>
<feature type="transmembrane region" description="Helical" evidence="7">
    <location>
        <begin position="300"/>
        <end position="322"/>
    </location>
</feature>
<gene>
    <name evidence="9" type="ORF">BBF96_14125</name>
</gene>
<keyword evidence="3" id="KW-1003">Cell membrane</keyword>
<dbReference type="GO" id="GO:0005886">
    <property type="term" value="C:plasma membrane"/>
    <property type="evidence" value="ECO:0007669"/>
    <property type="project" value="UniProtKB-SubCell"/>
</dbReference>
<feature type="transmembrane region" description="Helical" evidence="7">
    <location>
        <begin position="9"/>
        <end position="33"/>
    </location>
</feature>
<feature type="transmembrane region" description="Helical" evidence="7">
    <location>
        <begin position="45"/>
        <end position="65"/>
    </location>
</feature>
<dbReference type="Pfam" id="PF07690">
    <property type="entry name" value="MFS_1"/>
    <property type="match status" value="1"/>
</dbReference>
<evidence type="ECO:0000256" key="4">
    <source>
        <dbReference type="ARBA" id="ARBA00022692"/>
    </source>
</evidence>
<evidence type="ECO:0000256" key="2">
    <source>
        <dbReference type="ARBA" id="ARBA00022448"/>
    </source>
</evidence>
<feature type="transmembrane region" description="Helical" evidence="7">
    <location>
        <begin position="274"/>
        <end position="294"/>
    </location>
</feature>
<dbReference type="PRINTS" id="PR01035">
    <property type="entry name" value="TCRTETA"/>
</dbReference>
<dbReference type="PANTHER" id="PTHR43414:SF6">
    <property type="entry name" value="MULTIDRUG RESISTANCE PROTEIN MDTG"/>
    <property type="match status" value="1"/>
</dbReference>
<keyword evidence="2" id="KW-0813">Transport</keyword>
<evidence type="ECO:0000256" key="1">
    <source>
        <dbReference type="ARBA" id="ARBA00004651"/>
    </source>
</evidence>
<protein>
    <recommendedName>
        <fullName evidence="8">Major facilitator superfamily (MFS) profile domain-containing protein</fullName>
    </recommendedName>
</protein>
<feature type="domain" description="Major facilitator superfamily (MFS) profile" evidence="8">
    <location>
        <begin position="7"/>
        <end position="391"/>
    </location>
</feature>
<dbReference type="PANTHER" id="PTHR43414">
    <property type="entry name" value="MULTIDRUG RESISTANCE PROTEIN MDTG"/>
    <property type="match status" value="1"/>
</dbReference>
<feature type="transmembrane region" description="Helical" evidence="7">
    <location>
        <begin position="210"/>
        <end position="235"/>
    </location>
</feature>
<keyword evidence="4 7" id="KW-0812">Transmembrane</keyword>
<dbReference type="GO" id="GO:0022857">
    <property type="term" value="F:transmembrane transporter activity"/>
    <property type="evidence" value="ECO:0007669"/>
    <property type="project" value="InterPro"/>
</dbReference>
<sequence length="396" mass="42739">MEQWKKNLYVLWFGTFVAAVSFSLVTPFLPLFLKEELKVINNIEIWAGLLVSASFVTSAIMSPIWGALADRYGRKIMIIRSGLGIGLTYILSAFVHNIYLFLFLRILMGTLSGFIPSSIALVATNTPEKEISRSLGILQTGIAAGGVTGPLLGGLLSYWFGIRESIFIGGVVILLGTILVIFGVKETAVCSTEKTNILRDLKIGFSNRQLMISLLILMGVQAGMNMIQPILPLYIEKISPIGMDISLVTGIAFSLIGIATILAAPRWSAKAEEIGFKTVLILGLFGGAILNLFQLLYANVYLFCSLRFIFGVSIAGVIPALNSMIAKSVDVNFRGRAFGISNSFNQFGLAAGPVLGGVIGKIGGLKSPFIVASVIFMLAAVYINADKRRKVELKVI</sequence>
<dbReference type="SUPFAM" id="SSF103473">
    <property type="entry name" value="MFS general substrate transporter"/>
    <property type="match status" value="1"/>
</dbReference>
<feature type="transmembrane region" description="Helical" evidence="7">
    <location>
        <begin position="135"/>
        <end position="160"/>
    </location>
</feature>
<dbReference type="Proteomes" id="UP000267250">
    <property type="component" value="Chromosome"/>
</dbReference>
<accession>A0A3S9T1J1</accession>
<evidence type="ECO:0000256" key="5">
    <source>
        <dbReference type="ARBA" id="ARBA00022989"/>
    </source>
</evidence>
<evidence type="ECO:0000256" key="7">
    <source>
        <dbReference type="SAM" id="Phobius"/>
    </source>
</evidence>
<name>A0A3S9T1J1_9FIRM</name>
<evidence type="ECO:0000256" key="3">
    <source>
        <dbReference type="ARBA" id="ARBA00022475"/>
    </source>
</evidence>
<feature type="transmembrane region" description="Helical" evidence="7">
    <location>
        <begin position="166"/>
        <end position="189"/>
    </location>
</feature>
<dbReference type="Gene3D" id="1.20.1250.20">
    <property type="entry name" value="MFS general substrate transporter like domains"/>
    <property type="match status" value="1"/>
</dbReference>
<dbReference type="EMBL" id="CP016379">
    <property type="protein sequence ID" value="AZR74424.1"/>
    <property type="molecule type" value="Genomic_DNA"/>
</dbReference>
<evidence type="ECO:0000313" key="9">
    <source>
        <dbReference type="EMBL" id="AZR74424.1"/>
    </source>
</evidence>
<dbReference type="InterPro" id="IPR001958">
    <property type="entry name" value="Tet-R_TetA/multi-R_MdtG-like"/>
</dbReference>
<feature type="transmembrane region" description="Helical" evidence="7">
    <location>
        <begin position="77"/>
        <end position="96"/>
    </location>
</feature>
<dbReference type="InterPro" id="IPR020846">
    <property type="entry name" value="MFS_dom"/>
</dbReference>
<keyword evidence="6 7" id="KW-0472">Membrane</keyword>
<dbReference type="AlphaFoldDB" id="A0A3S9T1J1"/>
<evidence type="ECO:0000256" key="6">
    <source>
        <dbReference type="ARBA" id="ARBA00023136"/>
    </source>
</evidence>